<dbReference type="Proteomes" id="UP000308092">
    <property type="component" value="Unassembled WGS sequence"/>
</dbReference>
<gene>
    <name evidence="1" type="ORF">EYZ11_001059</name>
</gene>
<dbReference type="EMBL" id="SOSA01000018">
    <property type="protein sequence ID" value="THC99421.1"/>
    <property type="molecule type" value="Genomic_DNA"/>
</dbReference>
<accession>A0A4S3JVH1</accession>
<evidence type="ECO:0000313" key="2">
    <source>
        <dbReference type="Proteomes" id="UP000308092"/>
    </source>
</evidence>
<organism evidence="1 2">
    <name type="scientific">Aspergillus tanneri</name>
    <dbReference type="NCBI Taxonomy" id="1220188"/>
    <lineage>
        <taxon>Eukaryota</taxon>
        <taxon>Fungi</taxon>
        <taxon>Dikarya</taxon>
        <taxon>Ascomycota</taxon>
        <taxon>Pezizomycotina</taxon>
        <taxon>Eurotiomycetes</taxon>
        <taxon>Eurotiomycetidae</taxon>
        <taxon>Eurotiales</taxon>
        <taxon>Aspergillaceae</taxon>
        <taxon>Aspergillus</taxon>
        <taxon>Aspergillus subgen. Circumdati</taxon>
    </lineage>
</organism>
<proteinExistence type="predicted"/>
<evidence type="ECO:0000313" key="1">
    <source>
        <dbReference type="EMBL" id="THC99421.1"/>
    </source>
</evidence>
<comment type="caution">
    <text evidence="1">The sequence shown here is derived from an EMBL/GenBank/DDBJ whole genome shotgun (WGS) entry which is preliminary data.</text>
</comment>
<protein>
    <submittedName>
        <fullName evidence="1">Uncharacterized protein</fullName>
    </submittedName>
</protein>
<dbReference type="AlphaFoldDB" id="A0A4S3JVH1"/>
<keyword evidence="2" id="KW-1185">Reference proteome</keyword>
<name>A0A4S3JVH1_9EURO</name>
<dbReference type="VEuPathDB" id="FungiDB:EYZ11_001059"/>
<sequence>MYLDGDVRPEIAILADACNYDQPVAFHQGFKVLERLARSIPCGVTLIPGVTMAPWLYAELAILDREGLVHA</sequence>
<reference evidence="1 2" key="1">
    <citation type="submission" date="2019-03" db="EMBL/GenBank/DDBJ databases">
        <title>The genome sequence of a newly discovered highly antifungal drug resistant Aspergillus species, Aspergillus tanneri NIH 1004.</title>
        <authorList>
            <person name="Mounaud S."/>
            <person name="Singh I."/>
            <person name="Joardar V."/>
            <person name="Pakala S."/>
            <person name="Pakala S."/>
            <person name="Venepally P."/>
            <person name="Hoover J."/>
            <person name="Nierman W."/>
            <person name="Chung J."/>
            <person name="Losada L."/>
        </authorList>
    </citation>
    <scope>NUCLEOTIDE SEQUENCE [LARGE SCALE GENOMIC DNA]</scope>
    <source>
        <strain evidence="1 2">NIH1004</strain>
    </source>
</reference>